<comment type="caution">
    <text evidence="14">The sequence shown here is derived from an EMBL/GenBank/DDBJ whole genome shotgun (WGS) entry which is preliminary data.</text>
</comment>
<dbReference type="PANTHER" id="PTHR23086">
    <property type="entry name" value="PHOSPHATIDYLINOSITOL-4-PHOSPHATE 5-KINASE"/>
    <property type="match status" value="1"/>
</dbReference>
<dbReference type="GO" id="GO:0046854">
    <property type="term" value="P:phosphatidylinositol phosphate biosynthetic process"/>
    <property type="evidence" value="ECO:0007669"/>
    <property type="project" value="UniProtKB-ARBA"/>
</dbReference>
<dbReference type="OMA" id="NSNMKER"/>
<keyword evidence="5 11" id="KW-0547">Nucleotide-binding</keyword>
<dbReference type="Gene3D" id="3.30.800.10">
    <property type="entry name" value="Phosphatidylinositol Phosphate Kinase II Beta"/>
    <property type="match status" value="1"/>
</dbReference>
<evidence type="ECO:0000256" key="9">
    <source>
        <dbReference type="ARBA" id="ARBA00080374"/>
    </source>
</evidence>
<keyword evidence="6 11" id="KW-0418">Kinase</keyword>
<dbReference type="InterPro" id="IPR027483">
    <property type="entry name" value="PInositol-4-P-4/5-kinase_C_sf"/>
</dbReference>
<dbReference type="SUPFAM" id="SSF56104">
    <property type="entry name" value="SAICAR synthase-like"/>
    <property type="match status" value="1"/>
</dbReference>
<feature type="region of interest" description="Disordered" evidence="12">
    <location>
        <begin position="1"/>
        <end position="71"/>
    </location>
</feature>
<dbReference type="FunFam" id="3.30.800.10:FF:000009">
    <property type="entry name" value="Phosphatidylinositol 4-phosphate 5-kinase its3"/>
    <property type="match status" value="1"/>
</dbReference>
<accession>A0A4T0K9U5</accession>
<organism evidence="14 15">
    <name type="scientific">Wallemia ichthyophaga</name>
    <dbReference type="NCBI Taxonomy" id="245174"/>
    <lineage>
        <taxon>Eukaryota</taxon>
        <taxon>Fungi</taxon>
        <taxon>Dikarya</taxon>
        <taxon>Basidiomycota</taxon>
        <taxon>Wallemiomycotina</taxon>
        <taxon>Wallemiomycetes</taxon>
        <taxon>Wallemiales</taxon>
        <taxon>Wallemiaceae</taxon>
        <taxon>Wallemia</taxon>
    </lineage>
</organism>
<name>A0A4T0K9U5_WALIC</name>
<evidence type="ECO:0000313" key="14">
    <source>
        <dbReference type="EMBL" id="TIB10652.1"/>
    </source>
</evidence>
<dbReference type="PANTHER" id="PTHR23086:SF8">
    <property type="entry name" value="PHOSPHATIDYLINOSITOL 5-PHOSPHATE 4-KINASE, ISOFORM A"/>
    <property type="match status" value="1"/>
</dbReference>
<feature type="domain" description="PIPK" evidence="13">
    <location>
        <begin position="125"/>
        <end position="540"/>
    </location>
</feature>
<gene>
    <name evidence="14" type="ORF">E3P90_02759</name>
</gene>
<evidence type="ECO:0000256" key="7">
    <source>
        <dbReference type="ARBA" id="ARBA00022840"/>
    </source>
</evidence>
<dbReference type="PROSITE" id="PS51455">
    <property type="entry name" value="PIPK"/>
    <property type="match status" value="1"/>
</dbReference>
<reference evidence="14 15" key="1">
    <citation type="submission" date="2019-03" db="EMBL/GenBank/DDBJ databases">
        <title>Sequencing 23 genomes of Wallemia ichthyophaga.</title>
        <authorList>
            <person name="Gostincar C."/>
        </authorList>
    </citation>
    <scope>NUCLEOTIDE SEQUENCE [LARGE SCALE GENOMIC DNA]</scope>
    <source>
        <strain evidence="14 15">EXF-8621</strain>
    </source>
</reference>
<comment type="catalytic activity">
    <reaction evidence="1">
        <text>a 1,2-diacyl-sn-glycero-3-phospho-(1D-myo-inositol 4-phosphate) + ATP = a 1,2-diacyl-sn-glycero-3-phospho-(1D-myo-inositol-4,5-bisphosphate) + ADP + H(+)</text>
        <dbReference type="Rhea" id="RHEA:14425"/>
        <dbReference type="ChEBI" id="CHEBI:15378"/>
        <dbReference type="ChEBI" id="CHEBI:30616"/>
        <dbReference type="ChEBI" id="CHEBI:58178"/>
        <dbReference type="ChEBI" id="CHEBI:58456"/>
        <dbReference type="ChEBI" id="CHEBI:456216"/>
        <dbReference type="EC" id="2.7.1.68"/>
    </reaction>
</comment>
<evidence type="ECO:0000259" key="13">
    <source>
        <dbReference type="PROSITE" id="PS51455"/>
    </source>
</evidence>
<dbReference type="GO" id="GO:0016308">
    <property type="term" value="F:1-phosphatidylinositol-4-phosphate 5-kinase activity"/>
    <property type="evidence" value="ECO:0007669"/>
    <property type="project" value="UniProtKB-EC"/>
</dbReference>
<feature type="compositionally biased region" description="Basic and acidic residues" evidence="12">
    <location>
        <begin position="1"/>
        <end position="15"/>
    </location>
</feature>
<feature type="region of interest" description="Disordered" evidence="12">
    <location>
        <begin position="94"/>
        <end position="115"/>
    </location>
</feature>
<dbReference type="EMBL" id="SPOF01000029">
    <property type="protein sequence ID" value="TIB10652.1"/>
    <property type="molecule type" value="Genomic_DNA"/>
</dbReference>
<dbReference type="InterPro" id="IPR002498">
    <property type="entry name" value="PInositol-4-P-4/5-kinase_core"/>
</dbReference>
<evidence type="ECO:0000256" key="5">
    <source>
        <dbReference type="ARBA" id="ARBA00022741"/>
    </source>
</evidence>
<evidence type="ECO:0000256" key="10">
    <source>
        <dbReference type="ARBA" id="ARBA00082306"/>
    </source>
</evidence>
<dbReference type="SMART" id="SM00330">
    <property type="entry name" value="PIPKc"/>
    <property type="match status" value="1"/>
</dbReference>
<evidence type="ECO:0000256" key="6">
    <source>
        <dbReference type="ARBA" id="ARBA00022777"/>
    </source>
</evidence>
<dbReference type="GO" id="GO:0005886">
    <property type="term" value="C:plasma membrane"/>
    <property type="evidence" value="ECO:0007669"/>
    <property type="project" value="TreeGrafter"/>
</dbReference>
<evidence type="ECO:0000256" key="1">
    <source>
        <dbReference type="ARBA" id="ARBA00000444"/>
    </source>
</evidence>
<sequence>MQIDQQWKECEHRSFEPPPSPPVSLNEPSIDHLHPSSAAITTTKPNIKQKSLNSLVPSPQPLSPPLSSTSNVDDDIALRQAQLKQERADKVKVAQQAQQAQEQHESQAIKKRQSSEQPLVGNLIGEDHANYVLMYNMLTGIRIGVSRCQAKLRKPLSDADFKAKHKFSFDIIGNELTPSAKYDFKFKDYAPWVFRSLRDDYFHLDPADYLLSLTAKYILTELGSPGKSGSFFYFSRDFKYIIKTVSHTEHKFLRSILKDYYNHVKSNPHTLLSRFYGLHRVKLPRGRKIHFVIMNNLFPPHRDIHETYDLKGSAIGREYPEEKAREKPGAVLKDKNWVNRHRSLELGPEKRALFLTQLQRDTMLLQKLGIMDYSLLLGIHDMTRGNSEGRRKETLKVYQPQLEEPVPEDQPLNTGSTSIQRRMSSAIHRGEGRNVRMSIKRTEPKNLDKDPTRALNNADIAERRHFWFYQDEGGYRATDDNNEDLNMIYYLGVIDICTPYNFVKRIEHRWKSLTHESQMISAVPAQQYGDRFIQFMKSIVRGADLTQRPKME</sequence>
<proteinExistence type="predicted"/>
<dbReference type="CDD" id="cd17303">
    <property type="entry name" value="PIPKc_PIP5K_yeast_like"/>
    <property type="match status" value="1"/>
</dbReference>
<dbReference type="EC" id="2.7.1.68" evidence="2"/>
<dbReference type="InterPro" id="IPR027484">
    <property type="entry name" value="PInositol-4-P-5-kinase_N"/>
</dbReference>
<keyword evidence="4 11" id="KW-0808">Transferase</keyword>
<protein>
    <recommendedName>
        <fullName evidence="2">1-phosphatidylinositol-4-phosphate 5-kinase</fullName>
        <ecNumber evidence="2">2.7.1.68</ecNumber>
    </recommendedName>
    <alternativeName>
        <fullName evidence="10">1-phosphatidylinositol 4-phosphate kinase</fullName>
    </alternativeName>
    <alternativeName>
        <fullName evidence="8">Diphosphoinositide kinase</fullName>
    </alternativeName>
    <alternativeName>
        <fullName evidence="9">PIP5K</fullName>
    </alternativeName>
</protein>
<dbReference type="InterPro" id="IPR023610">
    <property type="entry name" value="PInositol-4/5-P-5/4-kinase"/>
</dbReference>
<evidence type="ECO:0000256" key="8">
    <source>
        <dbReference type="ARBA" id="ARBA00078403"/>
    </source>
</evidence>
<dbReference type="Pfam" id="PF01504">
    <property type="entry name" value="PIP5K"/>
    <property type="match status" value="1"/>
</dbReference>
<dbReference type="Proteomes" id="UP000306954">
    <property type="component" value="Unassembled WGS sequence"/>
</dbReference>
<evidence type="ECO:0000256" key="11">
    <source>
        <dbReference type="PROSITE-ProRule" id="PRU00781"/>
    </source>
</evidence>
<evidence type="ECO:0000256" key="2">
    <source>
        <dbReference type="ARBA" id="ARBA00012172"/>
    </source>
</evidence>
<evidence type="ECO:0000256" key="3">
    <source>
        <dbReference type="ARBA" id="ARBA00022553"/>
    </source>
</evidence>
<dbReference type="AlphaFoldDB" id="A0A4T0K9U5"/>
<feature type="compositionally biased region" description="Polar residues" evidence="12">
    <location>
        <begin position="38"/>
        <end position="50"/>
    </location>
</feature>
<dbReference type="GO" id="GO:0005524">
    <property type="term" value="F:ATP binding"/>
    <property type="evidence" value="ECO:0007669"/>
    <property type="project" value="UniProtKB-UniRule"/>
</dbReference>
<keyword evidence="7 11" id="KW-0067">ATP-binding</keyword>
<dbReference type="OrthoDB" id="20783at2759"/>
<dbReference type="Gene3D" id="3.30.810.10">
    <property type="entry name" value="2-Layer Sandwich"/>
    <property type="match status" value="1"/>
</dbReference>
<evidence type="ECO:0000313" key="15">
    <source>
        <dbReference type="Proteomes" id="UP000306954"/>
    </source>
</evidence>
<keyword evidence="3" id="KW-0597">Phosphoprotein</keyword>
<evidence type="ECO:0000256" key="4">
    <source>
        <dbReference type="ARBA" id="ARBA00022679"/>
    </source>
</evidence>
<evidence type="ECO:0000256" key="12">
    <source>
        <dbReference type="SAM" id="MobiDB-lite"/>
    </source>
</evidence>